<proteinExistence type="inferred from homology"/>
<dbReference type="PANTHER" id="PTHR14527">
    <property type="entry name" value="PROTEIN MIS12 HOMOLOG"/>
    <property type="match status" value="1"/>
</dbReference>
<dbReference type="Pfam" id="PF05859">
    <property type="entry name" value="Mis12"/>
    <property type="match status" value="1"/>
</dbReference>
<evidence type="ECO:0000256" key="4">
    <source>
        <dbReference type="ARBA" id="ARBA00022454"/>
    </source>
</evidence>
<reference evidence="12" key="1">
    <citation type="journal article" date="2023" name="Science">
        <title>Genome structures resolve the early diversification of teleost fishes.</title>
        <authorList>
            <person name="Parey E."/>
            <person name="Louis A."/>
            <person name="Montfort J."/>
            <person name="Bouchez O."/>
            <person name="Roques C."/>
            <person name="Iampietro C."/>
            <person name="Lluch J."/>
            <person name="Castinel A."/>
            <person name="Donnadieu C."/>
            <person name="Desvignes T."/>
            <person name="Floi Bucao C."/>
            <person name="Jouanno E."/>
            <person name="Wen M."/>
            <person name="Mejri S."/>
            <person name="Dirks R."/>
            <person name="Jansen H."/>
            <person name="Henkel C."/>
            <person name="Chen W.J."/>
            <person name="Zahm M."/>
            <person name="Cabau C."/>
            <person name="Klopp C."/>
            <person name="Thompson A.W."/>
            <person name="Robinson-Rechavi M."/>
            <person name="Braasch I."/>
            <person name="Lecointre G."/>
            <person name="Bobe J."/>
            <person name="Postlethwait J.H."/>
            <person name="Berthelot C."/>
            <person name="Roest Crollius H."/>
            <person name="Guiguen Y."/>
        </authorList>
    </citation>
    <scope>NUCLEOTIDE SEQUENCE</scope>
    <source>
        <strain evidence="12">NC1722</strain>
    </source>
</reference>
<dbReference type="GO" id="GO:0000444">
    <property type="term" value="C:MIS12/MIND type complex"/>
    <property type="evidence" value="ECO:0007669"/>
    <property type="project" value="TreeGrafter"/>
</dbReference>
<comment type="similarity">
    <text evidence="2">Belongs to the mis12 family.</text>
</comment>
<dbReference type="Proteomes" id="UP001221898">
    <property type="component" value="Unassembled WGS sequence"/>
</dbReference>
<evidence type="ECO:0000313" key="13">
    <source>
        <dbReference type="Proteomes" id="UP001221898"/>
    </source>
</evidence>
<evidence type="ECO:0000256" key="10">
    <source>
        <dbReference type="ARBA" id="ARBA00023328"/>
    </source>
</evidence>
<dbReference type="PANTHER" id="PTHR14527:SF2">
    <property type="entry name" value="PROTEIN MIS12 HOMOLOG"/>
    <property type="match status" value="1"/>
</dbReference>
<evidence type="ECO:0000256" key="7">
    <source>
        <dbReference type="ARBA" id="ARBA00022838"/>
    </source>
</evidence>
<name>A0AAD7S2H2_9TELE</name>
<protein>
    <recommendedName>
        <fullName evidence="3">Protein MIS12 homolog</fullName>
    </recommendedName>
</protein>
<keyword evidence="5" id="KW-0132">Cell division</keyword>
<evidence type="ECO:0000256" key="9">
    <source>
        <dbReference type="ARBA" id="ARBA00023306"/>
    </source>
</evidence>
<dbReference type="InterPro" id="IPR008685">
    <property type="entry name" value="Centromere_Mis12"/>
</dbReference>
<evidence type="ECO:0000256" key="8">
    <source>
        <dbReference type="ARBA" id="ARBA00023054"/>
    </source>
</evidence>
<gene>
    <name evidence="12" type="ORF">AAFF_G00043420</name>
</gene>
<evidence type="ECO:0000256" key="1">
    <source>
        <dbReference type="ARBA" id="ARBA00004629"/>
    </source>
</evidence>
<evidence type="ECO:0000256" key="5">
    <source>
        <dbReference type="ARBA" id="ARBA00022618"/>
    </source>
</evidence>
<evidence type="ECO:0000313" key="12">
    <source>
        <dbReference type="EMBL" id="KAJ8394742.1"/>
    </source>
</evidence>
<keyword evidence="10" id="KW-0137">Centromere</keyword>
<evidence type="ECO:0000256" key="2">
    <source>
        <dbReference type="ARBA" id="ARBA00008643"/>
    </source>
</evidence>
<keyword evidence="6" id="KW-0498">Mitosis</keyword>
<dbReference type="GO" id="GO:0005634">
    <property type="term" value="C:nucleus"/>
    <property type="evidence" value="ECO:0007669"/>
    <property type="project" value="InterPro"/>
</dbReference>
<evidence type="ECO:0000256" key="3">
    <source>
        <dbReference type="ARBA" id="ARBA00013793"/>
    </source>
</evidence>
<evidence type="ECO:0000256" key="11">
    <source>
        <dbReference type="SAM" id="Coils"/>
    </source>
</evidence>
<keyword evidence="9" id="KW-0131">Cell cycle</keyword>
<keyword evidence="13" id="KW-1185">Reference proteome</keyword>
<keyword evidence="4" id="KW-0158">Chromosome</keyword>
<keyword evidence="7" id="KW-0995">Kinetochore</keyword>
<accession>A0AAD7S2H2</accession>
<feature type="coiled-coil region" evidence="11">
    <location>
        <begin position="70"/>
        <end position="97"/>
    </location>
</feature>
<dbReference type="GO" id="GO:0051382">
    <property type="term" value="P:kinetochore assembly"/>
    <property type="evidence" value="ECO:0007669"/>
    <property type="project" value="TreeGrafter"/>
</dbReference>
<dbReference type="AlphaFoldDB" id="A0AAD7S2H2"/>
<evidence type="ECO:0000256" key="6">
    <source>
        <dbReference type="ARBA" id="ARBA00022776"/>
    </source>
</evidence>
<comment type="subcellular location">
    <subcellularLocation>
        <location evidence="1">Chromosome</location>
        <location evidence="1">Centromere</location>
        <location evidence="1">Kinetochore</location>
    </subcellularLocation>
</comment>
<sequence length="215" mass="24737">MEFTNEEPLSPETLKLYEAQFFGFTPQTCMLRVYSAFQDSLYDILVTVEAVFVKKLGGANPPPEVCQQARKCTEKLLQYLQERIQRLSSRMETLLVNNVLSVPQNVLLPEDQPHKKYPQGMQSLLNLETELAEMQQSYQAEMCARQALLTELEEQREAQEQLDGLLKWIGELRVTWMQGGMGSVQDSFTFMSQTVRTLQDMMKELGRKSKGLEEL</sequence>
<keyword evidence="8 11" id="KW-0175">Coiled coil</keyword>
<dbReference type="EMBL" id="JAINUG010000123">
    <property type="protein sequence ID" value="KAJ8394742.1"/>
    <property type="molecule type" value="Genomic_DNA"/>
</dbReference>
<dbReference type="GO" id="GO:0000070">
    <property type="term" value="P:mitotic sister chromatid segregation"/>
    <property type="evidence" value="ECO:0007669"/>
    <property type="project" value="TreeGrafter"/>
</dbReference>
<dbReference type="GO" id="GO:0051301">
    <property type="term" value="P:cell division"/>
    <property type="evidence" value="ECO:0007669"/>
    <property type="project" value="UniProtKB-KW"/>
</dbReference>
<comment type="caution">
    <text evidence="12">The sequence shown here is derived from an EMBL/GenBank/DDBJ whole genome shotgun (WGS) entry which is preliminary data.</text>
</comment>
<organism evidence="12 13">
    <name type="scientific">Aldrovandia affinis</name>
    <dbReference type="NCBI Taxonomy" id="143900"/>
    <lineage>
        <taxon>Eukaryota</taxon>
        <taxon>Metazoa</taxon>
        <taxon>Chordata</taxon>
        <taxon>Craniata</taxon>
        <taxon>Vertebrata</taxon>
        <taxon>Euteleostomi</taxon>
        <taxon>Actinopterygii</taxon>
        <taxon>Neopterygii</taxon>
        <taxon>Teleostei</taxon>
        <taxon>Notacanthiformes</taxon>
        <taxon>Halosauridae</taxon>
        <taxon>Aldrovandia</taxon>
    </lineage>
</organism>